<comment type="catalytic activity">
    <reaction evidence="5">
        <text>ATP + H2O = ADP + phosphate + H(+)</text>
        <dbReference type="Rhea" id="RHEA:13065"/>
        <dbReference type="ChEBI" id="CHEBI:15377"/>
        <dbReference type="ChEBI" id="CHEBI:15378"/>
        <dbReference type="ChEBI" id="CHEBI:30616"/>
        <dbReference type="ChEBI" id="CHEBI:43474"/>
        <dbReference type="ChEBI" id="CHEBI:456216"/>
        <dbReference type="EC" id="3.6.4.13"/>
    </reaction>
</comment>
<evidence type="ECO:0000256" key="4">
    <source>
        <dbReference type="ARBA" id="ARBA00022840"/>
    </source>
</evidence>
<feature type="domain" description="R3H" evidence="7">
    <location>
        <begin position="1"/>
        <end position="62"/>
    </location>
</feature>
<protein>
    <recommendedName>
        <fullName evidence="1">RNA helicase</fullName>
        <ecNumber evidence="1">3.6.4.13</ecNumber>
    </recommendedName>
</protein>
<dbReference type="SMART" id="SM00487">
    <property type="entry name" value="DEXDc"/>
    <property type="match status" value="1"/>
</dbReference>
<dbReference type="CDD" id="cd18791">
    <property type="entry name" value="SF2_C_RHA"/>
    <property type="match status" value="1"/>
</dbReference>
<dbReference type="InParanoid" id="E4XDC8"/>
<evidence type="ECO:0000313" key="10">
    <source>
        <dbReference type="EMBL" id="CBY24163.1"/>
    </source>
</evidence>
<evidence type="ECO:0000256" key="6">
    <source>
        <dbReference type="SAM" id="MobiDB-lite"/>
    </source>
</evidence>
<dbReference type="PROSITE" id="PS00690">
    <property type="entry name" value="DEAH_ATP_HELICASE"/>
    <property type="match status" value="1"/>
</dbReference>
<feature type="compositionally biased region" description="Low complexity" evidence="6">
    <location>
        <begin position="885"/>
        <end position="894"/>
    </location>
</feature>
<dbReference type="Gene3D" id="3.30.1370.50">
    <property type="entry name" value="R3H-like domain"/>
    <property type="match status" value="1"/>
</dbReference>
<dbReference type="PROSITE" id="PS51194">
    <property type="entry name" value="HELICASE_CTER"/>
    <property type="match status" value="1"/>
</dbReference>
<evidence type="ECO:0000256" key="2">
    <source>
        <dbReference type="ARBA" id="ARBA00022741"/>
    </source>
</evidence>
<dbReference type="SUPFAM" id="SSF52540">
    <property type="entry name" value="P-loop containing nucleoside triphosphate hydrolases"/>
    <property type="match status" value="1"/>
</dbReference>
<keyword evidence="4" id="KW-0067">ATP-binding</keyword>
<name>E4XDC8_OIKDI</name>
<evidence type="ECO:0000259" key="8">
    <source>
        <dbReference type="PROSITE" id="PS51192"/>
    </source>
</evidence>
<evidence type="ECO:0000256" key="3">
    <source>
        <dbReference type="ARBA" id="ARBA00022801"/>
    </source>
</evidence>
<dbReference type="InterPro" id="IPR001374">
    <property type="entry name" value="R3H_dom"/>
</dbReference>
<keyword evidence="2" id="KW-0547">Nucleotide-binding</keyword>
<dbReference type="Gene3D" id="3.40.50.300">
    <property type="entry name" value="P-loop containing nucleotide triphosphate hydrolases"/>
    <property type="match status" value="2"/>
</dbReference>
<sequence length="914" mass="103145">MKRNLESKVEDFLSSGKDSYRFPAGMFNFERQYVHALCKKRGLISASHGSGEARRLTISRKQGREEKEILPQLIPDNAKHVIEALRNYQEKAWQNNKQPKLEPKFRLNFHSKPSLPNRQYNKPVNKLQAFRSALPIAEKKTEIVRSIVNSKVTIIIGETGSGKTTQVPQFILEDAEERLRPTRIYFSQPRRLATITCASRIAEERGSVLGKEIGYQIRLDNRISNDTNLILCTHGVLLRTLVGSKKENREKLSAMVSHVILDEIHERDKNADFLLIELREMLKSGELNRLVLMSATIDFNFFRNYFEKEGIKTEAVSVEGRTGYEKLFSRTIDNNLVKLLVADLWQKKEFSNTGSILVFLPGYGEIKSLGLDLIEHFHKCNLTPLYDDESSVTPQCSSRNLFYLHSQINPRKQAEAFRVGKKKIILSTNIAETSVTIPDVDFIVDCGKQRMKSFEPGSAVSMWLTTLISKSSARQRAGRCGRLPGTIGTCYHLFSRKTFDEIMLNEQAPELVRIPIPEICLSAKMLGGDMKIEEFLSKAPDPPAQKTICNAVEELKALGAIEQNEDLTPLGRLLVDMPLDPRLGKAVLASVLLRCVDPVITIVTSLGYRDPFVIASNGDDNHLTKKFKSAMSGGLQSDHHLILQAFEAWNSGCKGNWPIHRILSIPTLQYIKDVRRTIFEHLKACNLHPSNDNSHDWNLVTACLSIGSFPNVGRMTNPKSTGRGRKQFTVISANQRKLFQVAKASMYVENFQISESNHWVIFDEMFQIARGAVPNLKTVTAVPVLPIALFGGIDRPMIKSDEGEVYLQWNQVNLKLSCASHQVAAKFAHLHKDWNAFFNYALETRNTRDDGLVRVIQMLLSSDGNIRQAPNSNYSGARNESRSNGRYFRGAFNRGRGRGRGRGAPRGGFRQNPF</sequence>
<dbReference type="Pfam" id="PF21010">
    <property type="entry name" value="HA2_C"/>
    <property type="match status" value="1"/>
</dbReference>
<dbReference type="PANTHER" id="PTHR18934:SF213">
    <property type="entry name" value="3'-5' RNA HELICASE YTHDC2"/>
    <property type="match status" value="1"/>
</dbReference>
<dbReference type="SUPFAM" id="SSF82708">
    <property type="entry name" value="R3H domain"/>
    <property type="match status" value="1"/>
</dbReference>
<reference evidence="10" key="1">
    <citation type="journal article" date="2010" name="Science">
        <title>Plasticity of animal genome architecture unmasked by rapid evolution of a pelagic tunicate.</title>
        <authorList>
            <person name="Denoeud F."/>
            <person name="Henriet S."/>
            <person name="Mungpakdee S."/>
            <person name="Aury J.M."/>
            <person name="Da Silva C."/>
            <person name="Brinkmann H."/>
            <person name="Mikhaleva J."/>
            <person name="Olsen L.C."/>
            <person name="Jubin C."/>
            <person name="Canestro C."/>
            <person name="Bouquet J.M."/>
            <person name="Danks G."/>
            <person name="Poulain J."/>
            <person name="Campsteijn C."/>
            <person name="Adamski M."/>
            <person name="Cross I."/>
            <person name="Yadetie F."/>
            <person name="Muffato M."/>
            <person name="Louis A."/>
            <person name="Butcher S."/>
            <person name="Tsagkogeorga G."/>
            <person name="Konrad A."/>
            <person name="Singh S."/>
            <person name="Jensen M.F."/>
            <person name="Cong E.H."/>
            <person name="Eikeseth-Otteraa H."/>
            <person name="Noel B."/>
            <person name="Anthouard V."/>
            <person name="Porcel B.M."/>
            <person name="Kachouri-Lafond R."/>
            <person name="Nishino A."/>
            <person name="Ugolini M."/>
            <person name="Chourrout P."/>
            <person name="Nishida H."/>
            <person name="Aasland R."/>
            <person name="Huzurbazar S."/>
            <person name="Westhof E."/>
            <person name="Delsuc F."/>
            <person name="Lehrach H."/>
            <person name="Reinhardt R."/>
            <person name="Weissenbach J."/>
            <person name="Roy S.W."/>
            <person name="Artiguenave F."/>
            <person name="Postlethwait J.H."/>
            <person name="Manak J.R."/>
            <person name="Thompson E.M."/>
            <person name="Jaillon O."/>
            <person name="Du Pasquier L."/>
            <person name="Boudinot P."/>
            <person name="Liberles D.A."/>
            <person name="Volff J.N."/>
            <person name="Philippe H."/>
            <person name="Lenhard B."/>
            <person name="Roest Crollius H."/>
            <person name="Wincker P."/>
            <person name="Chourrout D."/>
        </authorList>
    </citation>
    <scope>NUCLEOTIDE SEQUENCE [LARGE SCALE GENOMIC DNA]</scope>
</reference>
<feature type="compositionally biased region" description="Polar residues" evidence="6">
    <location>
        <begin position="869"/>
        <end position="884"/>
    </location>
</feature>
<evidence type="ECO:0000259" key="9">
    <source>
        <dbReference type="PROSITE" id="PS51194"/>
    </source>
</evidence>
<dbReference type="EMBL" id="FN653038">
    <property type="protein sequence ID" value="CBY24163.1"/>
    <property type="molecule type" value="Genomic_DNA"/>
</dbReference>
<keyword evidence="3" id="KW-0378">Hydrolase</keyword>
<gene>
    <name evidence="10" type="ORF">GSOID_T00008169001</name>
</gene>
<evidence type="ECO:0000259" key="7">
    <source>
        <dbReference type="PROSITE" id="PS51061"/>
    </source>
</evidence>
<dbReference type="InterPro" id="IPR048333">
    <property type="entry name" value="HA2_WH"/>
</dbReference>
<dbReference type="InterPro" id="IPR007502">
    <property type="entry name" value="Helicase-assoc_dom"/>
</dbReference>
<dbReference type="PROSITE" id="PS51061">
    <property type="entry name" value="R3H"/>
    <property type="match status" value="1"/>
</dbReference>
<dbReference type="GO" id="GO:0003723">
    <property type="term" value="F:RNA binding"/>
    <property type="evidence" value="ECO:0007669"/>
    <property type="project" value="TreeGrafter"/>
</dbReference>
<dbReference type="InterPro" id="IPR014001">
    <property type="entry name" value="Helicase_ATP-bd"/>
</dbReference>
<accession>E4XDC8</accession>
<dbReference type="InterPro" id="IPR002464">
    <property type="entry name" value="DNA/RNA_helicase_DEAH_CS"/>
</dbReference>
<feature type="region of interest" description="Disordered" evidence="6">
    <location>
        <begin position="869"/>
        <end position="914"/>
    </location>
</feature>
<dbReference type="AlphaFoldDB" id="E4XDC8"/>
<organism evidence="10">
    <name type="scientific">Oikopleura dioica</name>
    <name type="common">Tunicate</name>
    <dbReference type="NCBI Taxonomy" id="34765"/>
    <lineage>
        <taxon>Eukaryota</taxon>
        <taxon>Metazoa</taxon>
        <taxon>Chordata</taxon>
        <taxon>Tunicata</taxon>
        <taxon>Appendicularia</taxon>
        <taxon>Copelata</taxon>
        <taxon>Oikopleuridae</taxon>
        <taxon>Oikopleura</taxon>
    </lineage>
</organism>
<dbReference type="PROSITE" id="PS51192">
    <property type="entry name" value="HELICASE_ATP_BIND_1"/>
    <property type="match status" value="1"/>
</dbReference>
<feature type="domain" description="Helicase ATP-binding" evidence="8">
    <location>
        <begin position="144"/>
        <end position="315"/>
    </location>
</feature>
<dbReference type="Pfam" id="PF00270">
    <property type="entry name" value="DEAD"/>
    <property type="match status" value="1"/>
</dbReference>
<dbReference type="PANTHER" id="PTHR18934">
    <property type="entry name" value="ATP-DEPENDENT RNA HELICASE"/>
    <property type="match status" value="1"/>
</dbReference>
<dbReference type="InterPro" id="IPR027417">
    <property type="entry name" value="P-loop_NTPase"/>
</dbReference>
<evidence type="ECO:0000256" key="1">
    <source>
        <dbReference type="ARBA" id="ARBA00012552"/>
    </source>
</evidence>
<dbReference type="InterPro" id="IPR011545">
    <property type="entry name" value="DEAD/DEAH_box_helicase_dom"/>
</dbReference>
<dbReference type="Pfam" id="PF00271">
    <property type="entry name" value="Helicase_C"/>
    <property type="match status" value="1"/>
</dbReference>
<dbReference type="OrthoDB" id="6103986at2759"/>
<dbReference type="SMART" id="SM00393">
    <property type="entry name" value="R3H"/>
    <property type="match status" value="1"/>
</dbReference>
<dbReference type="SMART" id="SM00847">
    <property type="entry name" value="HA2"/>
    <property type="match status" value="1"/>
</dbReference>
<feature type="domain" description="Helicase C-terminal" evidence="9">
    <location>
        <begin position="336"/>
        <end position="527"/>
    </location>
</feature>
<dbReference type="InterPro" id="IPR036867">
    <property type="entry name" value="R3H_dom_sf"/>
</dbReference>
<evidence type="ECO:0000256" key="5">
    <source>
        <dbReference type="ARBA" id="ARBA00047984"/>
    </source>
</evidence>
<dbReference type="Pfam" id="PF04408">
    <property type="entry name" value="WHD_HA2"/>
    <property type="match status" value="1"/>
</dbReference>
<dbReference type="Gene3D" id="1.20.120.1080">
    <property type="match status" value="1"/>
</dbReference>
<dbReference type="InterPro" id="IPR001650">
    <property type="entry name" value="Helicase_C-like"/>
</dbReference>
<dbReference type="Pfam" id="PF01424">
    <property type="entry name" value="R3H"/>
    <property type="match status" value="1"/>
</dbReference>
<evidence type="ECO:0000313" key="11">
    <source>
        <dbReference type="Proteomes" id="UP000001307"/>
    </source>
</evidence>
<dbReference type="EC" id="3.6.4.13" evidence="1"/>
<dbReference type="Proteomes" id="UP000001307">
    <property type="component" value="Unassembled WGS sequence"/>
</dbReference>
<proteinExistence type="predicted"/>
<dbReference type="GO" id="GO:0016787">
    <property type="term" value="F:hydrolase activity"/>
    <property type="evidence" value="ECO:0007669"/>
    <property type="project" value="UniProtKB-KW"/>
</dbReference>
<keyword evidence="11" id="KW-1185">Reference proteome</keyword>
<dbReference type="SMART" id="SM00490">
    <property type="entry name" value="HELICc"/>
    <property type="match status" value="1"/>
</dbReference>
<dbReference type="GO" id="GO:0003724">
    <property type="term" value="F:RNA helicase activity"/>
    <property type="evidence" value="ECO:0007669"/>
    <property type="project" value="UniProtKB-EC"/>
</dbReference>
<dbReference type="GO" id="GO:0005524">
    <property type="term" value="F:ATP binding"/>
    <property type="evidence" value="ECO:0007669"/>
    <property type="project" value="UniProtKB-KW"/>
</dbReference>
<dbReference type="FunCoup" id="E4XDC8">
    <property type="interactions" value="326"/>
</dbReference>